<keyword evidence="1" id="KW-0433">Leucine-rich repeat</keyword>
<evidence type="ECO:0000259" key="2">
    <source>
        <dbReference type="PROSITE" id="PS50104"/>
    </source>
</evidence>
<dbReference type="Gene3D" id="3.40.50.300">
    <property type="entry name" value="P-loop containing nucleotide triphosphate hydrolases"/>
    <property type="match status" value="1"/>
</dbReference>
<dbReference type="Proteomes" id="UP001497444">
    <property type="component" value="Chromosome 1"/>
</dbReference>
<dbReference type="SUPFAM" id="SSF52200">
    <property type="entry name" value="Toll/Interleukin receptor TIR domain"/>
    <property type="match status" value="1"/>
</dbReference>
<dbReference type="InterPro" id="IPR027417">
    <property type="entry name" value="P-loop_NTPase"/>
</dbReference>
<accession>A0ABP0VR81</accession>
<dbReference type="Pfam" id="PF00931">
    <property type="entry name" value="NB-ARC"/>
    <property type="match status" value="1"/>
</dbReference>
<dbReference type="InterPro" id="IPR044974">
    <property type="entry name" value="Disease_R_plants"/>
</dbReference>
<protein>
    <recommendedName>
        <fullName evidence="2">TIR domain-containing protein</fullName>
    </recommendedName>
</protein>
<name>A0ABP0VR81_9BRYO</name>
<dbReference type="InterPro" id="IPR035897">
    <property type="entry name" value="Toll_tir_struct_dom_sf"/>
</dbReference>
<dbReference type="EMBL" id="OZ020096">
    <property type="protein sequence ID" value="CAK9256376.1"/>
    <property type="molecule type" value="Genomic_DNA"/>
</dbReference>
<dbReference type="SUPFAM" id="SSF52540">
    <property type="entry name" value="P-loop containing nucleoside triphosphate hydrolases"/>
    <property type="match status" value="1"/>
</dbReference>
<dbReference type="PANTHER" id="PTHR11017:SF385">
    <property type="entry name" value="DISEASE RESISTANCE PROTEIN (TIR-NBS-LRR CLASS)-RELATED"/>
    <property type="match status" value="1"/>
</dbReference>
<gene>
    <name evidence="3" type="ORF">CSSPJE1EN1_LOCUS1854</name>
</gene>
<dbReference type="Gene3D" id="1.10.8.430">
    <property type="entry name" value="Helical domain of apoptotic protease-activating factors"/>
    <property type="match status" value="1"/>
</dbReference>
<dbReference type="InterPro" id="IPR042197">
    <property type="entry name" value="Apaf_helical"/>
</dbReference>
<sequence>MAAVPGMFDVFLNHRGPDVKGGFASHLYQALEEAGCRPFLDKPSLEKGQPGQKKIYEALGCASVHVAIFSEHYADSDYCLDELCAMLESKKPIIPVFYNVSPSVLRCEADDGPYTKALKIHGRASASEVKKWKDALHTAADWNGFKLDDYNGDEAQLKTTIVSKVWDHLRPSQLPLVAPYQVGLEETSKKLIETLNQMEKDVGVLSLVGMGGIGKTTLAKKIYCHFEKDDKFEKKSILMDVRESAILDLQKQLAHDLFRKDVRSAKEFNECFNHVMDRKVLIVIDDIDKKAQFDKLIPDINKLAHSSRIIITSRDSNVVNNIEKNGNCKYSKHEMALLTITDSRHLFNWHAFNSIDAIDDFRELAEKAANACCGLPLALEVIGCFLFDKREECDLERTWPQTIKTLSEEKDIFDKLKISYNDLSPEARMMFLDIACFMIGQREHIAMQIFEGCKFDYKRPATYFSSIKDKRLVKLDEDRRIVMHDLLRDMGRQVVRNESHNMEKGTPSHLWDPEMVQQVLQNKEGTNKVRGLSTFGIGRGGIGATNVAENYIGMNRLHFLLLDGDNVKGDFSTWSRELIWLQWMNSDLSALPSELDLRKLMVLDLTSNKELMQIWPNDLEV</sequence>
<organism evidence="3 4">
    <name type="scientific">Sphagnum jensenii</name>
    <dbReference type="NCBI Taxonomy" id="128206"/>
    <lineage>
        <taxon>Eukaryota</taxon>
        <taxon>Viridiplantae</taxon>
        <taxon>Streptophyta</taxon>
        <taxon>Embryophyta</taxon>
        <taxon>Bryophyta</taxon>
        <taxon>Sphagnophytina</taxon>
        <taxon>Sphagnopsida</taxon>
        <taxon>Sphagnales</taxon>
        <taxon>Sphagnaceae</taxon>
        <taxon>Sphagnum</taxon>
    </lineage>
</organism>
<evidence type="ECO:0000313" key="4">
    <source>
        <dbReference type="Proteomes" id="UP001497444"/>
    </source>
</evidence>
<evidence type="ECO:0000256" key="1">
    <source>
        <dbReference type="ARBA" id="ARBA00022614"/>
    </source>
</evidence>
<dbReference type="Pfam" id="PF23282">
    <property type="entry name" value="WHD_ROQ1"/>
    <property type="match status" value="1"/>
</dbReference>
<dbReference type="Gene3D" id="3.40.50.10140">
    <property type="entry name" value="Toll/interleukin-1 receptor homology (TIR) domain"/>
    <property type="match status" value="1"/>
</dbReference>
<reference evidence="3 4" key="1">
    <citation type="submission" date="2024-02" db="EMBL/GenBank/DDBJ databases">
        <authorList>
            <consortium name="ELIXIR-Norway"/>
            <consortium name="Elixir Norway"/>
        </authorList>
    </citation>
    <scope>NUCLEOTIDE SEQUENCE [LARGE SCALE GENOMIC DNA]</scope>
</reference>
<dbReference type="InterPro" id="IPR000157">
    <property type="entry name" value="TIR_dom"/>
</dbReference>
<dbReference type="Pfam" id="PF01582">
    <property type="entry name" value="TIR"/>
    <property type="match status" value="1"/>
</dbReference>
<keyword evidence="4" id="KW-1185">Reference proteome</keyword>
<dbReference type="PRINTS" id="PR00364">
    <property type="entry name" value="DISEASERSIST"/>
</dbReference>
<dbReference type="SMART" id="SM00255">
    <property type="entry name" value="TIR"/>
    <property type="match status" value="1"/>
</dbReference>
<dbReference type="PROSITE" id="PS50104">
    <property type="entry name" value="TIR"/>
    <property type="match status" value="1"/>
</dbReference>
<feature type="domain" description="TIR" evidence="2">
    <location>
        <begin position="6"/>
        <end position="173"/>
    </location>
</feature>
<proteinExistence type="predicted"/>
<evidence type="ECO:0000313" key="3">
    <source>
        <dbReference type="EMBL" id="CAK9256376.1"/>
    </source>
</evidence>
<dbReference type="PANTHER" id="PTHR11017">
    <property type="entry name" value="LEUCINE-RICH REPEAT-CONTAINING PROTEIN"/>
    <property type="match status" value="1"/>
</dbReference>
<dbReference type="InterPro" id="IPR002182">
    <property type="entry name" value="NB-ARC"/>
</dbReference>
<dbReference type="InterPro" id="IPR058192">
    <property type="entry name" value="WHD_ROQ1-like"/>
</dbReference>